<keyword evidence="2" id="KW-0547">Nucleotide-binding</keyword>
<dbReference type="SMART" id="SM00382">
    <property type="entry name" value="AAA"/>
    <property type="match status" value="1"/>
</dbReference>
<dbReference type="PROSITE" id="PS51096">
    <property type="entry name" value="PTS_EIIA_TYPE_4"/>
    <property type="match status" value="1"/>
</dbReference>
<dbReference type="InterPro" id="IPR027417">
    <property type="entry name" value="P-loop_NTPase"/>
</dbReference>
<dbReference type="GO" id="GO:0006355">
    <property type="term" value="P:regulation of DNA-templated transcription"/>
    <property type="evidence" value="ECO:0007669"/>
    <property type="project" value="InterPro"/>
</dbReference>
<sequence>MKKSEDIIFEYLYNKCKEQKREGLVEKLGCSTKEIADSLTLQRTNVSSILNIMCRQGKVFKIKGKPIIYYVNLCKEQCENSKNFKGNYTSFNTLIGRNKSLKKCIEQAKAAILYPPNGLHTLLLGPTGVGKTMFAEVMYKFAIEKGIIPINSPFVSFNCADYANNPQLILAHLFGSKKGAFTGADRDKDGLVDKANGGILFLDEIHRLPPEGQEMLFMIIDKGIYTPLGDIEKKKISKVRIICATTENVDSVLLNTFSRRIPITINIPMLKDRSLEERFELICEFFKTESERIGREIFVSTNTIRALLLYSCAGNIGQLKGDIQLGCANAFLKYVSKGKKKIEVHSTDFLNNVRQGLLLYKQNSQVLDKIINEDIELNFNSKITKHKVKINDKSLPNNFYESIEKRIQELRERGIEENDINFLMDFDIKKYLKKYVGEFEQEVKKEELSKIVDKKIINIVEKFLDVASKKMKKVFPVKIFYGLCLHINSSIERIISNKNLLNHNLNEIVEKDREEYKLALVLVDKLEEEFNIKIPLEEIEFIAMFLCVDDLDGDKTSYKPIIVVAMHGESTASSMTEVANKLVGGNNVYGYDMTLDKNPQTAYIELKDFIMTNHQGFGVILLVDMGSLGMFGELISEEIGIEIRVIDMVSTLIVIECARKALTNNNINIICEEAKQSVSFLNNYNISLSETYIPRKDNIIITNCITGEGSAIKVKNMIEEKINLASRDIQIVPLSASDRKEMYNTINILSKNNKILAIVGTVNPNVYGIPFIPVSELFLDSNYTRLKDIVNRIETLENFYNEIFQSLESEIKELSMGDFRPLCTNFLDNVKENITDNIDIYMVSGLILHLACAIIRLINKENTPKCTNKQKVMSYSKEYDCLKEALKPIERFYNIKFSDDEFCHILIIILNIVNI</sequence>
<dbReference type="PANTHER" id="PTHR32071">
    <property type="entry name" value="TRANSCRIPTIONAL REGULATORY PROTEIN"/>
    <property type="match status" value="1"/>
</dbReference>
<dbReference type="CDD" id="cd00009">
    <property type="entry name" value="AAA"/>
    <property type="match status" value="1"/>
</dbReference>
<dbReference type="Pfam" id="PF00874">
    <property type="entry name" value="PRD"/>
    <property type="match status" value="2"/>
</dbReference>
<dbReference type="Gene3D" id="3.40.50.510">
    <property type="entry name" value="Phosphotransferase system, mannose-type IIA component"/>
    <property type="match status" value="1"/>
</dbReference>
<dbReference type="EMBL" id="CP009933">
    <property type="protein sequence ID" value="AKA68445.1"/>
    <property type="molecule type" value="Genomic_DNA"/>
</dbReference>
<evidence type="ECO:0000259" key="4">
    <source>
        <dbReference type="PROSITE" id="PS50045"/>
    </source>
</evidence>
<keyword evidence="8" id="KW-1185">Reference proteome</keyword>
<dbReference type="GO" id="GO:0016020">
    <property type="term" value="C:membrane"/>
    <property type="evidence" value="ECO:0007669"/>
    <property type="project" value="InterPro"/>
</dbReference>
<evidence type="ECO:0000256" key="1">
    <source>
        <dbReference type="ARBA" id="ARBA00022679"/>
    </source>
</evidence>
<dbReference type="GO" id="GO:0005524">
    <property type="term" value="F:ATP binding"/>
    <property type="evidence" value="ECO:0007669"/>
    <property type="project" value="UniProtKB-KW"/>
</dbReference>
<keyword evidence="1" id="KW-0808">Transferase</keyword>
<feature type="domain" description="Sigma-54 factor interaction" evidence="4">
    <location>
        <begin position="94"/>
        <end position="328"/>
    </location>
</feature>
<dbReference type="AlphaFoldDB" id="A0A0E3JZM2"/>
<dbReference type="GO" id="GO:0009401">
    <property type="term" value="P:phosphoenolpyruvate-dependent sugar phosphotransferase system"/>
    <property type="evidence" value="ECO:0007669"/>
    <property type="project" value="InterPro"/>
</dbReference>
<dbReference type="InterPro" id="IPR003593">
    <property type="entry name" value="AAA+_ATPase"/>
</dbReference>
<evidence type="ECO:0000313" key="8">
    <source>
        <dbReference type="Proteomes" id="UP000033115"/>
    </source>
</evidence>
<name>A0A0E3JZM2_CLOSL</name>
<protein>
    <submittedName>
        <fullName evidence="7">PTS system transcriptional activator</fullName>
    </submittedName>
</protein>
<dbReference type="InterPro" id="IPR036662">
    <property type="entry name" value="PTS_EIIA_man-typ_sf"/>
</dbReference>
<dbReference type="PROSITE" id="PS51372">
    <property type="entry name" value="PRD_2"/>
    <property type="match status" value="2"/>
</dbReference>
<evidence type="ECO:0000313" key="7">
    <source>
        <dbReference type="EMBL" id="AKA68445.1"/>
    </source>
</evidence>
<dbReference type="STRING" id="1548.CSCA_1320"/>
<dbReference type="HOGENOM" id="CLU_014204_1_0_9"/>
<proteinExistence type="predicted"/>
<dbReference type="PROSITE" id="PS00676">
    <property type="entry name" value="SIGMA54_INTERACT_2"/>
    <property type="match status" value="1"/>
</dbReference>
<dbReference type="GO" id="GO:0016740">
    <property type="term" value="F:transferase activity"/>
    <property type="evidence" value="ECO:0007669"/>
    <property type="project" value="UniProtKB-KW"/>
</dbReference>
<feature type="domain" description="PTS EIIA type-4" evidence="5">
    <location>
        <begin position="559"/>
        <end position="693"/>
    </location>
</feature>
<evidence type="ECO:0000259" key="6">
    <source>
        <dbReference type="PROSITE" id="PS51372"/>
    </source>
</evidence>
<dbReference type="RefSeq" id="WP_029161283.1">
    <property type="nucleotide sequence ID" value="NZ_CP009933.1"/>
</dbReference>
<dbReference type="KEGG" id="csq:CSCA_1320"/>
<dbReference type="SUPFAM" id="SSF53062">
    <property type="entry name" value="PTS system fructose IIA component-like"/>
    <property type="match status" value="1"/>
</dbReference>
<dbReference type="PROSITE" id="PS50045">
    <property type="entry name" value="SIGMA54_INTERACT_4"/>
    <property type="match status" value="1"/>
</dbReference>
<evidence type="ECO:0000259" key="5">
    <source>
        <dbReference type="PROSITE" id="PS51096"/>
    </source>
</evidence>
<feature type="domain" description="PRD" evidence="6">
    <location>
        <begin position="814"/>
        <end position="915"/>
    </location>
</feature>
<dbReference type="InterPro" id="IPR004701">
    <property type="entry name" value="PTS_EIIA_man-typ"/>
</dbReference>
<dbReference type="Pfam" id="PF03610">
    <property type="entry name" value="EIIA-man"/>
    <property type="match status" value="1"/>
</dbReference>
<dbReference type="Proteomes" id="UP000033115">
    <property type="component" value="Chromosome"/>
</dbReference>
<dbReference type="Gene3D" id="3.40.50.300">
    <property type="entry name" value="P-loop containing nucleotide triphosphate hydrolases"/>
    <property type="match status" value="1"/>
</dbReference>
<evidence type="ECO:0000256" key="2">
    <source>
        <dbReference type="ARBA" id="ARBA00022741"/>
    </source>
</evidence>
<dbReference type="InterPro" id="IPR002078">
    <property type="entry name" value="Sigma_54_int"/>
</dbReference>
<gene>
    <name evidence="7" type="ORF">CSCA_1320</name>
</gene>
<feature type="domain" description="PRD" evidence="6">
    <location>
        <begin position="451"/>
        <end position="556"/>
    </location>
</feature>
<dbReference type="InterPro" id="IPR011608">
    <property type="entry name" value="PRD"/>
</dbReference>
<evidence type="ECO:0000256" key="3">
    <source>
        <dbReference type="ARBA" id="ARBA00022840"/>
    </source>
</evidence>
<reference evidence="7 8" key="1">
    <citation type="journal article" date="2015" name="J. Biotechnol.">
        <title>Complete genome sequence of a malodorant-producing acetogen, Clostridium scatologenes ATCC 25775(T).</title>
        <authorList>
            <person name="Zhu Z."/>
            <person name="Guo T."/>
            <person name="Zheng H."/>
            <person name="Song T."/>
            <person name="Ouyang P."/>
            <person name="Xie J."/>
        </authorList>
    </citation>
    <scope>NUCLEOTIDE SEQUENCE [LARGE SCALE GENOMIC DNA]</scope>
    <source>
        <strain evidence="7 8">ATCC 25775</strain>
    </source>
</reference>
<dbReference type="PANTHER" id="PTHR32071:SF38">
    <property type="entry name" value="PSP OPERON TRANSCRIPTIONAL ACTIVATOR"/>
    <property type="match status" value="1"/>
</dbReference>
<dbReference type="InterPro" id="IPR025943">
    <property type="entry name" value="Sigma_54_int_dom_ATP-bd_2"/>
</dbReference>
<dbReference type="InterPro" id="IPR036634">
    <property type="entry name" value="PRD_sf"/>
</dbReference>
<dbReference type="Gene3D" id="1.10.1790.10">
    <property type="entry name" value="PRD domain"/>
    <property type="match status" value="2"/>
</dbReference>
<dbReference type="SUPFAM" id="SSF63520">
    <property type="entry name" value="PTS-regulatory domain, PRD"/>
    <property type="match status" value="2"/>
</dbReference>
<dbReference type="SUPFAM" id="SSF52540">
    <property type="entry name" value="P-loop containing nucleoside triphosphate hydrolases"/>
    <property type="match status" value="1"/>
</dbReference>
<keyword evidence="3" id="KW-0067">ATP-binding</keyword>
<organism evidence="7 8">
    <name type="scientific">Clostridium scatologenes</name>
    <dbReference type="NCBI Taxonomy" id="1548"/>
    <lineage>
        <taxon>Bacteria</taxon>
        <taxon>Bacillati</taxon>
        <taxon>Bacillota</taxon>
        <taxon>Clostridia</taxon>
        <taxon>Eubacteriales</taxon>
        <taxon>Clostridiaceae</taxon>
        <taxon>Clostridium</taxon>
    </lineage>
</organism>
<dbReference type="Pfam" id="PF00158">
    <property type="entry name" value="Sigma54_activat"/>
    <property type="match status" value="1"/>
</dbReference>
<accession>A0A0E3JZM2</accession>